<dbReference type="Proteomes" id="UP000266841">
    <property type="component" value="Unassembled WGS sequence"/>
</dbReference>
<sequence>MRSPDLHEWGFKRLYQQGSDNGAYYHECFLLGKPHLSIFMELVRGRVEMMPDIKCEPNFEAIALKSPLSGHSEVGLAPGTSRTRGTIPLAPGTAHLAPVTHQPQLAKMHHSDWKNIMQQRLNEHHNRVSNYTVAPNFSAPGLYAGFTHQPRVTPGVQTFVQTAVPQHLGYIIQQPGVVPYGLHSNFSAPWPQVFSHQLGTMTTHSVHPYVAGTAHAGTMINATAAPRSASQEMQLGVKSPKMRVKKQTVQKPKRRKRVPKSKDVKTAASSDLQDEVATAVAGAMLDLPEVSREGANQGDKAGQSSSLQSSAADASLSPENYYAEV</sequence>
<dbReference type="EMBL" id="AGNL01011239">
    <property type="protein sequence ID" value="EJK68507.1"/>
    <property type="molecule type" value="Genomic_DNA"/>
</dbReference>
<evidence type="ECO:0000313" key="3">
    <source>
        <dbReference type="Proteomes" id="UP000266841"/>
    </source>
</evidence>
<comment type="caution">
    <text evidence="2">The sequence shown here is derived from an EMBL/GenBank/DDBJ whole genome shotgun (WGS) entry which is preliminary data.</text>
</comment>
<reference evidence="2 3" key="1">
    <citation type="journal article" date="2012" name="Genome Biol.">
        <title>Genome and low-iron response of an oceanic diatom adapted to chronic iron limitation.</title>
        <authorList>
            <person name="Lommer M."/>
            <person name="Specht M."/>
            <person name="Roy A.S."/>
            <person name="Kraemer L."/>
            <person name="Andreson R."/>
            <person name="Gutowska M.A."/>
            <person name="Wolf J."/>
            <person name="Bergner S.V."/>
            <person name="Schilhabel M.B."/>
            <person name="Klostermeier U.C."/>
            <person name="Beiko R.G."/>
            <person name="Rosenstiel P."/>
            <person name="Hippler M."/>
            <person name="Laroche J."/>
        </authorList>
    </citation>
    <scope>NUCLEOTIDE SEQUENCE [LARGE SCALE GENOMIC DNA]</scope>
    <source>
        <strain evidence="2 3">CCMP1005</strain>
    </source>
</reference>
<evidence type="ECO:0000256" key="1">
    <source>
        <dbReference type="SAM" id="MobiDB-lite"/>
    </source>
</evidence>
<evidence type="ECO:0008006" key="4">
    <source>
        <dbReference type="Google" id="ProtNLM"/>
    </source>
</evidence>
<feature type="compositionally biased region" description="Low complexity" evidence="1">
    <location>
        <begin position="303"/>
        <end position="317"/>
    </location>
</feature>
<name>K0TDB1_THAOC</name>
<dbReference type="AlphaFoldDB" id="K0TDB1"/>
<proteinExistence type="predicted"/>
<organism evidence="2 3">
    <name type="scientific">Thalassiosira oceanica</name>
    <name type="common">Marine diatom</name>
    <dbReference type="NCBI Taxonomy" id="159749"/>
    <lineage>
        <taxon>Eukaryota</taxon>
        <taxon>Sar</taxon>
        <taxon>Stramenopiles</taxon>
        <taxon>Ochrophyta</taxon>
        <taxon>Bacillariophyta</taxon>
        <taxon>Coscinodiscophyceae</taxon>
        <taxon>Thalassiosirophycidae</taxon>
        <taxon>Thalassiosirales</taxon>
        <taxon>Thalassiosiraceae</taxon>
        <taxon>Thalassiosira</taxon>
    </lineage>
</organism>
<accession>K0TDB1</accession>
<keyword evidence="3" id="KW-1185">Reference proteome</keyword>
<evidence type="ECO:0000313" key="2">
    <source>
        <dbReference type="EMBL" id="EJK68507.1"/>
    </source>
</evidence>
<feature type="region of interest" description="Disordered" evidence="1">
    <location>
        <begin position="226"/>
        <end position="275"/>
    </location>
</feature>
<protein>
    <recommendedName>
        <fullName evidence="4">HSF-type DNA-binding domain-containing protein</fullName>
    </recommendedName>
</protein>
<feature type="compositionally biased region" description="Basic residues" evidence="1">
    <location>
        <begin position="240"/>
        <end position="259"/>
    </location>
</feature>
<gene>
    <name evidence="2" type="ORF">THAOC_10305</name>
</gene>
<feature type="region of interest" description="Disordered" evidence="1">
    <location>
        <begin position="287"/>
        <end position="325"/>
    </location>
</feature>